<accession>A0ABN1W095</accession>
<dbReference type="Proteomes" id="UP001500653">
    <property type="component" value="Unassembled WGS sequence"/>
</dbReference>
<evidence type="ECO:0000313" key="1">
    <source>
        <dbReference type="EMBL" id="GAA1228199.1"/>
    </source>
</evidence>
<sequence length="146" mass="16501">MYRIFEGDHLYTGLDDAPDVQVVTKPNGNGVEMSIGYVSALAGGRRTIVFFPAVFEYRWVDDDYSSVWPHKDHYEFSLIEILDSEYIRRMVQSAPFGRSSPGYELGGVLKLEDVHHYRIGFDGHGIYDIVSTECSVEVHELSPPPA</sequence>
<organism evidence="1 2">
    <name type="scientific">Prauserella halophila</name>
    <dbReference type="NCBI Taxonomy" id="185641"/>
    <lineage>
        <taxon>Bacteria</taxon>
        <taxon>Bacillati</taxon>
        <taxon>Actinomycetota</taxon>
        <taxon>Actinomycetes</taxon>
        <taxon>Pseudonocardiales</taxon>
        <taxon>Pseudonocardiaceae</taxon>
        <taxon>Prauserella</taxon>
    </lineage>
</organism>
<name>A0ABN1W095_9PSEU</name>
<protein>
    <submittedName>
        <fullName evidence="1">Uncharacterized protein</fullName>
    </submittedName>
</protein>
<reference evidence="1 2" key="1">
    <citation type="journal article" date="2019" name="Int. J. Syst. Evol. Microbiol.">
        <title>The Global Catalogue of Microorganisms (GCM) 10K type strain sequencing project: providing services to taxonomists for standard genome sequencing and annotation.</title>
        <authorList>
            <consortium name="The Broad Institute Genomics Platform"/>
            <consortium name="The Broad Institute Genome Sequencing Center for Infectious Disease"/>
            <person name="Wu L."/>
            <person name="Ma J."/>
        </authorList>
    </citation>
    <scope>NUCLEOTIDE SEQUENCE [LARGE SCALE GENOMIC DNA]</scope>
    <source>
        <strain evidence="1 2">JCM 13023</strain>
    </source>
</reference>
<evidence type="ECO:0000313" key="2">
    <source>
        <dbReference type="Proteomes" id="UP001500653"/>
    </source>
</evidence>
<gene>
    <name evidence="1" type="ORF">GCM10009676_08140</name>
</gene>
<keyword evidence="2" id="KW-1185">Reference proteome</keyword>
<dbReference type="RefSeq" id="WP_253862923.1">
    <property type="nucleotide sequence ID" value="NZ_BAAALN010000003.1"/>
</dbReference>
<dbReference type="EMBL" id="BAAALN010000003">
    <property type="protein sequence ID" value="GAA1228199.1"/>
    <property type="molecule type" value="Genomic_DNA"/>
</dbReference>
<proteinExistence type="predicted"/>
<comment type="caution">
    <text evidence="1">The sequence shown here is derived from an EMBL/GenBank/DDBJ whole genome shotgun (WGS) entry which is preliminary data.</text>
</comment>